<dbReference type="GO" id="GO:0008705">
    <property type="term" value="F:methionine synthase activity"/>
    <property type="evidence" value="ECO:0007669"/>
    <property type="project" value="TreeGrafter"/>
</dbReference>
<dbReference type="STRING" id="321339.SAMN05444340_105167"/>
<evidence type="ECO:0000259" key="8">
    <source>
        <dbReference type="PROSITE" id="PS50972"/>
    </source>
</evidence>
<evidence type="ECO:0000256" key="7">
    <source>
        <dbReference type="SAM" id="MobiDB-lite"/>
    </source>
</evidence>
<evidence type="ECO:0000313" key="10">
    <source>
        <dbReference type="Proteomes" id="UP000199286"/>
    </source>
</evidence>
<proteinExistence type="inferred from homology"/>
<name>A0A1H3IMN0_9RHOB</name>
<dbReference type="Proteomes" id="UP000199286">
    <property type="component" value="Unassembled WGS sequence"/>
</dbReference>
<dbReference type="PROSITE" id="PS50972">
    <property type="entry name" value="PTERIN_BINDING"/>
    <property type="match status" value="1"/>
</dbReference>
<dbReference type="InterPro" id="IPR011005">
    <property type="entry name" value="Dihydropteroate_synth-like_sf"/>
</dbReference>
<dbReference type="GO" id="GO:0046653">
    <property type="term" value="P:tetrahydrofolate metabolic process"/>
    <property type="evidence" value="ECO:0007669"/>
    <property type="project" value="TreeGrafter"/>
</dbReference>
<evidence type="ECO:0000256" key="4">
    <source>
        <dbReference type="ARBA" id="ARBA00022679"/>
    </source>
</evidence>
<reference evidence="9 10" key="1">
    <citation type="submission" date="2016-10" db="EMBL/GenBank/DDBJ databases">
        <authorList>
            <person name="de Groot N.N."/>
        </authorList>
    </citation>
    <scope>NUCLEOTIDE SEQUENCE [LARGE SCALE GENOMIC DNA]</scope>
    <source>
        <strain evidence="9 10">DSM 26880</strain>
    </source>
</reference>
<keyword evidence="6" id="KW-0170">Cobalt</keyword>
<evidence type="ECO:0000256" key="2">
    <source>
        <dbReference type="ARBA" id="ARBA00022603"/>
    </source>
</evidence>
<evidence type="ECO:0000256" key="1">
    <source>
        <dbReference type="ARBA" id="ARBA00010398"/>
    </source>
</evidence>
<feature type="compositionally biased region" description="Gly residues" evidence="7">
    <location>
        <begin position="335"/>
        <end position="344"/>
    </location>
</feature>
<dbReference type="EMBL" id="FNPF01000005">
    <property type="protein sequence ID" value="SDY29093.1"/>
    <property type="molecule type" value="Genomic_DNA"/>
</dbReference>
<dbReference type="OrthoDB" id="9803687at2"/>
<keyword evidence="4 9" id="KW-0808">Transferase</keyword>
<dbReference type="Gene3D" id="3.20.20.20">
    <property type="entry name" value="Dihydropteroate synthase-like"/>
    <property type="match status" value="1"/>
</dbReference>
<comment type="similarity">
    <text evidence="1">Belongs to the vitamin-B12 dependent methionine synthase family.</text>
</comment>
<protein>
    <submittedName>
        <fullName evidence="9">5-methyltetrahydrofolate--homocysteine methyltransferase</fullName>
    </submittedName>
</protein>
<dbReference type="GO" id="GO:0050667">
    <property type="term" value="P:homocysteine metabolic process"/>
    <property type="evidence" value="ECO:0007669"/>
    <property type="project" value="TreeGrafter"/>
</dbReference>
<dbReference type="NCBIfam" id="NF005719">
    <property type="entry name" value="PRK07535.1"/>
    <property type="match status" value="1"/>
</dbReference>
<keyword evidence="3" id="KW-0846">Cobalamin</keyword>
<sequence length="352" mass="37338">MTRTIVESRTKTAVIGFDEPFCVIGERINPTGRKKLAAELEAGDFSTVEADAIAQVAAGANVLDINAGVVYNSNPNPNETEPPLMRKVLELVQGLVDVPLCIDSSVPGALEAGLEVCHGRPLLNSVTGEEERMEQILPLVKKYNVPVVAISNDDTGISEDPEVRFAVAKKIVERAADHGIPAHDIVVDPLVMPIGAMATAGKQVFTLVRRLRDELGVNTTCGASNISFGLPNRHGINNAFLPMAMGAGMTSAIMNPVALPVTQTKIAEKKAEVEAAGIILPEDIDDETFVALFGLDSMTARPGSEMAAIRAANLLLDSDPHGGEWIKFNKAPGEGPAGARGGRANGRRRRRA</sequence>
<dbReference type="PANTHER" id="PTHR45833">
    <property type="entry name" value="METHIONINE SYNTHASE"/>
    <property type="match status" value="1"/>
</dbReference>
<dbReference type="PANTHER" id="PTHR45833:SF1">
    <property type="entry name" value="METHIONINE SYNTHASE"/>
    <property type="match status" value="1"/>
</dbReference>
<feature type="domain" description="Pterin-binding" evidence="8">
    <location>
        <begin position="21"/>
        <end position="272"/>
    </location>
</feature>
<dbReference type="GO" id="GO:0032259">
    <property type="term" value="P:methylation"/>
    <property type="evidence" value="ECO:0007669"/>
    <property type="project" value="UniProtKB-KW"/>
</dbReference>
<dbReference type="InterPro" id="IPR050554">
    <property type="entry name" value="Met_Synthase/Corrinoid"/>
</dbReference>
<dbReference type="GO" id="GO:0005829">
    <property type="term" value="C:cytosol"/>
    <property type="evidence" value="ECO:0007669"/>
    <property type="project" value="TreeGrafter"/>
</dbReference>
<keyword evidence="2 9" id="KW-0489">Methyltransferase</keyword>
<evidence type="ECO:0000256" key="5">
    <source>
        <dbReference type="ARBA" id="ARBA00022723"/>
    </source>
</evidence>
<dbReference type="GO" id="GO:0031419">
    <property type="term" value="F:cobalamin binding"/>
    <property type="evidence" value="ECO:0007669"/>
    <property type="project" value="UniProtKB-KW"/>
</dbReference>
<keyword evidence="5" id="KW-0479">Metal-binding</keyword>
<dbReference type="RefSeq" id="WP_089882228.1">
    <property type="nucleotide sequence ID" value="NZ_FNPF01000005.1"/>
</dbReference>
<evidence type="ECO:0000256" key="3">
    <source>
        <dbReference type="ARBA" id="ARBA00022628"/>
    </source>
</evidence>
<dbReference type="Pfam" id="PF00809">
    <property type="entry name" value="Pterin_bind"/>
    <property type="match status" value="1"/>
</dbReference>
<dbReference type="InterPro" id="IPR000489">
    <property type="entry name" value="Pterin-binding_dom"/>
</dbReference>
<evidence type="ECO:0000256" key="6">
    <source>
        <dbReference type="ARBA" id="ARBA00023285"/>
    </source>
</evidence>
<keyword evidence="10" id="KW-1185">Reference proteome</keyword>
<dbReference type="AlphaFoldDB" id="A0A1H3IMN0"/>
<accession>A0A1H3IMN0</accession>
<evidence type="ECO:0000313" key="9">
    <source>
        <dbReference type="EMBL" id="SDY29093.1"/>
    </source>
</evidence>
<dbReference type="SUPFAM" id="SSF51717">
    <property type="entry name" value="Dihydropteroate synthetase-like"/>
    <property type="match status" value="1"/>
</dbReference>
<organism evidence="9 10">
    <name type="scientific">Citreimonas salinaria</name>
    <dbReference type="NCBI Taxonomy" id="321339"/>
    <lineage>
        <taxon>Bacteria</taxon>
        <taxon>Pseudomonadati</taxon>
        <taxon>Pseudomonadota</taxon>
        <taxon>Alphaproteobacteria</taxon>
        <taxon>Rhodobacterales</taxon>
        <taxon>Roseobacteraceae</taxon>
        <taxon>Citreimonas</taxon>
    </lineage>
</organism>
<gene>
    <name evidence="9" type="ORF">SAMN05444340_105167</name>
</gene>
<feature type="region of interest" description="Disordered" evidence="7">
    <location>
        <begin position="328"/>
        <end position="352"/>
    </location>
</feature>
<dbReference type="GO" id="GO:0046872">
    <property type="term" value="F:metal ion binding"/>
    <property type="evidence" value="ECO:0007669"/>
    <property type="project" value="UniProtKB-KW"/>
</dbReference>